<dbReference type="EnsemblMetazoa" id="GPPI040551-RA">
    <property type="protein sequence ID" value="GPPI040551-PA"/>
    <property type="gene ID" value="GPPI040551"/>
</dbReference>
<accession>A0A1B0BU32</accession>
<dbReference type="EMBL" id="JXJN01020459">
    <property type="status" value="NOT_ANNOTATED_CDS"/>
    <property type="molecule type" value="Genomic_DNA"/>
</dbReference>
<sequence>MELERNLEVTIYEKCNLFDKNDLMKKRKAEEEIVLFYDSLRSGGNASVSMPSSSISIPAIFEYLRSFCNLTSVSGGTGFPSITTDDLNISNQFLLNTFPSKNTDDLNISNQFLLNTFPSKNTDVYINLEIIHIPSPYMTRLVFCLLYSTDFTEEEGRGFGRFFGCNEYRRPLRGGRACCSASEALLFSSCGVCFILPANTCSSTKIRTPAKKSATTNKYSASFSGVGVSPIVVNVNVDQ</sequence>
<name>A0A1B0BU32_9MUSC</name>
<reference evidence="2" key="1">
    <citation type="submission" date="2015-01" db="EMBL/GenBank/DDBJ databases">
        <authorList>
            <person name="Aksoy S."/>
            <person name="Warren W."/>
            <person name="Wilson R.K."/>
        </authorList>
    </citation>
    <scope>NUCLEOTIDE SEQUENCE [LARGE SCALE GENOMIC DNA]</scope>
    <source>
        <strain evidence="2">IAEA</strain>
    </source>
</reference>
<evidence type="ECO:0000313" key="1">
    <source>
        <dbReference type="EnsemblMetazoa" id="GPPI040551-PA"/>
    </source>
</evidence>
<dbReference type="VEuPathDB" id="VectorBase:GPPI040551"/>
<proteinExistence type="predicted"/>
<protein>
    <submittedName>
        <fullName evidence="1">Uncharacterized protein</fullName>
    </submittedName>
</protein>
<keyword evidence="2" id="KW-1185">Reference proteome</keyword>
<dbReference type="Proteomes" id="UP000092460">
    <property type="component" value="Unassembled WGS sequence"/>
</dbReference>
<reference evidence="1" key="2">
    <citation type="submission" date="2020-05" db="UniProtKB">
        <authorList>
            <consortium name="EnsemblMetazoa"/>
        </authorList>
    </citation>
    <scope>IDENTIFICATION</scope>
    <source>
        <strain evidence="1">IAEA</strain>
    </source>
</reference>
<organism evidence="1 2">
    <name type="scientific">Glossina palpalis gambiensis</name>
    <dbReference type="NCBI Taxonomy" id="67801"/>
    <lineage>
        <taxon>Eukaryota</taxon>
        <taxon>Metazoa</taxon>
        <taxon>Ecdysozoa</taxon>
        <taxon>Arthropoda</taxon>
        <taxon>Hexapoda</taxon>
        <taxon>Insecta</taxon>
        <taxon>Pterygota</taxon>
        <taxon>Neoptera</taxon>
        <taxon>Endopterygota</taxon>
        <taxon>Diptera</taxon>
        <taxon>Brachycera</taxon>
        <taxon>Muscomorpha</taxon>
        <taxon>Hippoboscoidea</taxon>
        <taxon>Glossinidae</taxon>
        <taxon>Glossina</taxon>
    </lineage>
</organism>
<evidence type="ECO:0000313" key="2">
    <source>
        <dbReference type="Proteomes" id="UP000092460"/>
    </source>
</evidence>
<dbReference type="AlphaFoldDB" id="A0A1B0BU32"/>